<dbReference type="SMART" id="SM00345">
    <property type="entry name" value="HTH_GNTR"/>
    <property type="match status" value="1"/>
</dbReference>
<dbReference type="KEGG" id="cthd:CDO33_09670"/>
<dbReference type="Proteomes" id="UP000236151">
    <property type="component" value="Unassembled WGS sequence"/>
</dbReference>
<feature type="domain" description="HTH gntR-type" evidence="4">
    <location>
        <begin position="11"/>
        <end position="79"/>
    </location>
</feature>
<dbReference type="GO" id="GO:0003677">
    <property type="term" value="F:DNA binding"/>
    <property type="evidence" value="ECO:0007669"/>
    <property type="project" value="UniProtKB-KW"/>
</dbReference>
<gene>
    <name evidence="5" type="ORF">CDQ84_13075</name>
</gene>
<organism evidence="5 6">
    <name type="scientific">Clostridium thermosuccinogenes</name>
    <dbReference type="NCBI Taxonomy" id="84032"/>
    <lineage>
        <taxon>Bacteria</taxon>
        <taxon>Bacillati</taxon>
        <taxon>Bacillota</taxon>
        <taxon>Clostridia</taxon>
        <taxon>Eubacteriales</taxon>
        <taxon>Clostridiaceae</taxon>
        <taxon>Clostridium</taxon>
    </lineage>
</organism>
<proteinExistence type="predicted"/>
<evidence type="ECO:0000256" key="1">
    <source>
        <dbReference type="ARBA" id="ARBA00023015"/>
    </source>
</evidence>
<dbReference type="CDD" id="cd07377">
    <property type="entry name" value="WHTH_GntR"/>
    <property type="match status" value="1"/>
</dbReference>
<keyword evidence="1" id="KW-0805">Transcription regulation</keyword>
<dbReference type="GO" id="GO:0003700">
    <property type="term" value="F:DNA-binding transcription factor activity"/>
    <property type="evidence" value="ECO:0007669"/>
    <property type="project" value="InterPro"/>
</dbReference>
<keyword evidence="2" id="KW-0238">DNA-binding</keyword>
<evidence type="ECO:0000256" key="3">
    <source>
        <dbReference type="ARBA" id="ARBA00023163"/>
    </source>
</evidence>
<keyword evidence="6" id="KW-1185">Reference proteome</keyword>
<protein>
    <submittedName>
        <fullName evidence="5">GntR family transcriptional regulator</fullName>
    </submittedName>
</protein>
<dbReference type="SUPFAM" id="SSF46785">
    <property type="entry name" value="Winged helix' DNA-binding domain"/>
    <property type="match status" value="1"/>
</dbReference>
<dbReference type="AlphaFoldDB" id="A0A2K2FFF3"/>
<dbReference type="InterPro" id="IPR036390">
    <property type="entry name" value="WH_DNA-bd_sf"/>
</dbReference>
<accession>A0A2K2FFF3</accession>
<evidence type="ECO:0000259" key="4">
    <source>
        <dbReference type="PROSITE" id="PS50949"/>
    </source>
</evidence>
<evidence type="ECO:0000313" key="6">
    <source>
        <dbReference type="Proteomes" id="UP000236151"/>
    </source>
</evidence>
<dbReference type="RefSeq" id="WP_103082178.1">
    <property type="nucleotide sequence ID" value="NZ_CP021850.1"/>
</dbReference>
<evidence type="ECO:0000313" key="5">
    <source>
        <dbReference type="EMBL" id="PNT97510.1"/>
    </source>
</evidence>
<dbReference type="OrthoDB" id="9801546at2"/>
<dbReference type="Gene3D" id="1.10.10.10">
    <property type="entry name" value="Winged helix-like DNA-binding domain superfamily/Winged helix DNA-binding domain"/>
    <property type="match status" value="1"/>
</dbReference>
<dbReference type="Pfam" id="PF00392">
    <property type="entry name" value="GntR"/>
    <property type="match status" value="1"/>
</dbReference>
<keyword evidence="3" id="KW-0804">Transcription</keyword>
<comment type="caution">
    <text evidence="5">The sequence shown here is derived from an EMBL/GenBank/DDBJ whole genome shotgun (WGS) entry which is preliminary data.</text>
</comment>
<dbReference type="PANTHER" id="PTHR38445:SF7">
    <property type="entry name" value="GNTR-FAMILY TRANSCRIPTIONAL REGULATOR"/>
    <property type="match status" value="1"/>
</dbReference>
<evidence type="ECO:0000256" key="2">
    <source>
        <dbReference type="ARBA" id="ARBA00023125"/>
    </source>
</evidence>
<dbReference type="InterPro" id="IPR000524">
    <property type="entry name" value="Tscrpt_reg_HTH_GntR"/>
</dbReference>
<dbReference type="PANTHER" id="PTHR38445">
    <property type="entry name" value="HTH-TYPE TRANSCRIPTIONAL REPRESSOR YTRA"/>
    <property type="match status" value="1"/>
</dbReference>
<dbReference type="InterPro" id="IPR036388">
    <property type="entry name" value="WH-like_DNA-bd_sf"/>
</dbReference>
<dbReference type="PROSITE" id="PS50949">
    <property type="entry name" value="HTH_GNTR"/>
    <property type="match status" value="1"/>
</dbReference>
<reference evidence="5 6" key="1">
    <citation type="submission" date="2017-06" db="EMBL/GenBank/DDBJ databases">
        <title>Investigating the central metabolism of Clostridium thermosuccinogenes.</title>
        <authorList>
            <person name="Koendjbiharie J.G."/>
            <person name="van Kranenburg R."/>
        </authorList>
    </citation>
    <scope>NUCLEOTIDE SEQUENCE [LARGE SCALE GENOMIC DNA]</scope>
    <source>
        <strain evidence="5 6">DSM 5806</strain>
    </source>
</reference>
<sequence>MKIIISNSSDKPIYDQIVEQIKNLIINGELAEAEMLPSIRNLAKELQISVITTKRAYEELEREGYIVSVPGKGSFVSAQNKDLLKEARIRIIEEKLAEAVQAARTVGISMEELSEMLKILYEEG</sequence>
<dbReference type="EMBL" id="NIOJ01000036">
    <property type="protein sequence ID" value="PNT97510.1"/>
    <property type="molecule type" value="Genomic_DNA"/>
</dbReference>
<name>A0A2K2FFF3_9CLOT</name>